<evidence type="ECO:0000256" key="5">
    <source>
        <dbReference type="ARBA" id="ARBA00023273"/>
    </source>
</evidence>
<reference evidence="9" key="3">
    <citation type="submission" date="2015-06" db="UniProtKB">
        <authorList>
            <consortium name="EnsemblMetazoa"/>
        </authorList>
    </citation>
    <scope>IDENTIFICATION</scope>
</reference>
<dbReference type="STRING" id="6412.T1EV58"/>
<keyword evidence="7" id="KW-0812">Transmembrane</keyword>
<dbReference type="EnsemblMetazoa" id="HelroT164249">
    <property type="protein sequence ID" value="HelroP164249"/>
    <property type="gene ID" value="HelroG164249"/>
</dbReference>
<dbReference type="HOGENOM" id="CLU_1572350_0_0_1"/>
<dbReference type="InParanoid" id="T1EV58"/>
<dbReference type="AlphaFoldDB" id="T1EV58"/>
<reference evidence="8 10" key="2">
    <citation type="journal article" date="2013" name="Nature">
        <title>Insights into bilaterian evolution from three spiralian genomes.</title>
        <authorList>
            <person name="Simakov O."/>
            <person name="Marletaz F."/>
            <person name="Cho S.J."/>
            <person name="Edsinger-Gonzales E."/>
            <person name="Havlak P."/>
            <person name="Hellsten U."/>
            <person name="Kuo D.H."/>
            <person name="Larsson T."/>
            <person name="Lv J."/>
            <person name="Arendt D."/>
            <person name="Savage R."/>
            <person name="Osoegawa K."/>
            <person name="de Jong P."/>
            <person name="Grimwood J."/>
            <person name="Chapman J.A."/>
            <person name="Shapiro H."/>
            <person name="Aerts A."/>
            <person name="Otillar R.P."/>
            <person name="Terry A.Y."/>
            <person name="Boore J.L."/>
            <person name="Grigoriev I.V."/>
            <person name="Lindberg D.R."/>
            <person name="Seaver E.C."/>
            <person name="Weisblat D.A."/>
            <person name="Putnam N.H."/>
            <person name="Rokhsar D.S."/>
        </authorList>
    </citation>
    <scope>NUCLEOTIDE SEQUENCE</scope>
</reference>
<organism evidence="9 10">
    <name type="scientific">Helobdella robusta</name>
    <name type="common">Californian leech</name>
    <dbReference type="NCBI Taxonomy" id="6412"/>
    <lineage>
        <taxon>Eukaryota</taxon>
        <taxon>Metazoa</taxon>
        <taxon>Spiralia</taxon>
        <taxon>Lophotrochozoa</taxon>
        <taxon>Annelida</taxon>
        <taxon>Clitellata</taxon>
        <taxon>Hirudinea</taxon>
        <taxon>Rhynchobdellida</taxon>
        <taxon>Glossiphoniidae</taxon>
        <taxon>Helobdella</taxon>
    </lineage>
</organism>
<dbReference type="Pfam" id="PF14892">
    <property type="entry name" value="PIRC1_2"/>
    <property type="match status" value="1"/>
</dbReference>
<dbReference type="CTD" id="20200458"/>
<keyword evidence="10" id="KW-1185">Reference proteome</keyword>
<dbReference type="KEGG" id="hro:HELRODRAFT_164249"/>
<evidence type="ECO:0000256" key="1">
    <source>
        <dbReference type="ARBA" id="ARBA00004138"/>
    </source>
</evidence>
<dbReference type="Proteomes" id="UP000015101">
    <property type="component" value="Unassembled WGS sequence"/>
</dbReference>
<evidence type="ECO:0000313" key="8">
    <source>
        <dbReference type="EMBL" id="ESN94412.1"/>
    </source>
</evidence>
<name>T1EV58_HELRO</name>
<evidence type="ECO:0000256" key="3">
    <source>
        <dbReference type="ARBA" id="ARBA00022490"/>
    </source>
</evidence>
<comment type="similarity">
    <text evidence="6">Belongs to the PIERCE1 family.</text>
</comment>
<dbReference type="eggNOG" id="ENOG502S22V">
    <property type="taxonomic scope" value="Eukaryota"/>
</dbReference>
<gene>
    <name evidence="9" type="primary">20200458</name>
    <name evidence="8" type="ORF">HELRODRAFT_164249</name>
</gene>
<feature type="transmembrane region" description="Helical" evidence="7">
    <location>
        <begin position="143"/>
        <end position="163"/>
    </location>
</feature>
<protein>
    <submittedName>
        <fullName evidence="8 9">Uncharacterized protein</fullName>
    </submittedName>
</protein>
<evidence type="ECO:0000256" key="2">
    <source>
        <dbReference type="ARBA" id="ARBA00004245"/>
    </source>
</evidence>
<dbReference type="GO" id="GO:0005879">
    <property type="term" value="C:axonemal microtubule"/>
    <property type="evidence" value="ECO:0007669"/>
    <property type="project" value="InterPro"/>
</dbReference>
<reference evidence="10" key="1">
    <citation type="submission" date="2012-12" db="EMBL/GenBank/DDBJ databases">
        <authorList>
            <person name="Hellsten U."/>
            <person name="Grimwood J."/>
            <person name="Chapman J.A."/>
            <person name="Shapiro H."/>
            <person name="Aerts A."/>
            <person name="Otillar R.P."/>
            <person name="Terry A.Y."/>
            <person name="Boore J.L."/>
            <person name="Simakov O."/>
            <person name="Marletaz F."/>
            <person name="Cho S.-J."/>
            <person name="Edsinger-Gonzales E."/>
            <person name="Havlak P."/>
            <person name="Kuo D.-H."/>
            <person name="Larsson T."/>
            <person name="Lv J."/>
            <person name="Arendt D."/>
            <person name="Savage R."/>
            <person name="Osoegawa K."/>
            <person name="de Jong P."/>
            <person name="Lindberg D.R."/>
            <person name="Seaver E.C."/>
            <person name="Weisblat D.A."/>
            <person name="Putnam N.H."/>
            <person name="Grigoriev I.V."/>
            <person name="Rokhsar D.S."/>
        </authorList>
    </citation>
    <scope>NUCLEOTIDE SEQUENCE</scope>
</reference>
<evidence type="ECO:0000256" key="6">
    <source>
        <dbReference type="ARBA" id="ARBA00038014"/>
    </source>
</evidence>
<evidence type="ECO:0000256" key="7">
    <source>
        <dbReference type="SAM" id="Phobius"/>
    </source>
</evidence>
<dbReference type="EMBL" id="AMQM01001613">
    <property type="status" value="NOT_ANNOTATED_CDS"/>
    <property type="molecule type" value="Genomic_DNA"/>
</dbReference>
<sequence length="170" mass="19454">MYLFNFQNCNNIDAIKWRSPNIAVGAKTTYRCQTRRKVPEGFENPNFDDKEANNWRLPNIAVGAKTTDYYQTRGKIPERFDNPDCFKGYGKVEANPRYRTSNSSYGSISPNVHTMPTSFFLKSQEFTKIMLAGDFNIHVEKTVIHTLLLGYIIIFSGIGLQNLSKGKLLR</sequence>
<dbReference type="RefSeq" id="XP_009027482.1">
    <property type="nucleotide sequence ID" value="XM_009029234.1"/>
</dbReference>
<evidence type="ECO:0000313" key="10">
    <source>
        <dbReference type="Proteomes" id="UP000015101"/>
    </source>
</evidence>
<dbReference type="EMBL" id="KB097571">
    <property type="protein sequence ID" value="ESN94412.1"/>
    <property type="molecule type" value="Genomic_DNA"/>
</dbReference>
<keyword evidence="3" id="KW-0963">Cytoplasm</keyword>
<keyword evidence="4" id="KW-0206">Cytoskeleton</keyword>
<dbReference type="PANTHER" id="PTHR20899:SF1">
    <property type="entry name" value="PIERCER OF MICROTUBULE WALL 1 PROTEIN"/>
    <property type="match status" value="1"/>
</dbReference>
<dbReference type="PANTHER" id="PTHR20899">
    <property type="entry name" value="PIERCE HOMOLOG"/>
    <property type="match status" value="1"/>
</dbReference>
<dbReference type="GeneID" id="20200458"/>
<dbReference type="GO" id="GO:0035082">
    <property type="term" value="P:axoneme assembly"/>
    <property type="evidence" value="ECO:0007669"/>
    <property type="project" value="InterPro"/>
</dbReference>
<accession>T1EV58</accession>
<keyword evidence="7" id="KW-1133">Transmembrane helix</keyword>
<proteinExistence type="inferred from homology"/>
<comment type="subcellular location">
    <subcellularLocation>
        <location evidence="1">Cell projection</location>
        <location evidence="1">Cilium</location>
    </subcellularLocation>
    <subcellularLocation>
        <location evidence="2">Cytoplasm</location>
        <location evidence="2">Cytoskeleton</location>
    </subcellularLocation>
</comment>
<keyword evidence="7" id="KW-0472">Membrane</keyword>
<evidence type="ECO:0000313" key="9">
    <source>
        <dbReference type="EnsemblMetazoa" id="HelroP164249"/>
    </source>
</evidence>
<dbReference type="InterPro" id="IPR026507">
    <property type="entry name" value="PIRC1/2"/>
</dbReference>
<keyword evidence="5" id="KW-0966">Cell projection</keyword>
<evidence type="ECO:0000256" key="4">
    <source>
        <dbReference type="ARBA" id="ARBA00023212"/>
    </source>
</evidence>
<dbReference type="OrthoDB" id="546383at2759"/>